<comment type="caution">
    <text evidence="2">The sequence shown here is derived from an EMBL/GenBank/DDBJ whole genome shotgun (WGS) entry which is preliminary data.</text>
</comment>
<name>A0ABV7L8K8_9PROT</name>
<keyword evidence="3" id="KW-1185">Reference proteome</keyword>
<evidence type="ECO:0000313" key="3">
    <source>
        <dbReference type="Proteomes" id="UP001595528"/>
    </source>
</evidence>
<accession>A0ABV7L8K8</accession>
<reference evidence="3" key="1">
    <citation type="journal article" date="2019" name="Int. J. Syst. Evol. Microbiol.">
        <title>The Global Catalogue of Microorganisms (GCM) 10K type strain sequencing project: providing services to taxonomists for standard genome sequencing and annotation.</title>
        <authorList>
            <consortium name="The Broad Institute Genomics Platform"/>
            <consortium name="The Broad Institute Genome Sequencing Center for Infectious Disease"/>
            <person name="Wu L."/>
            <person name="Ma J."/>
        </authorList>
    </citation>
    <scope>NUCLEOTIDE SEQUENCE [LARGE SCALE GENOMIC DNA]</scope>
    <source>
        <strain evidence="3">KCTC 42964</strain>
    </source>
</reference>
<protein>
    <submittedName>
        <fullName evidence="2">Uncharacterized protein</fullName>
    </submittedName>
</protein>
<dbReference type="EMBL" id="JBHRTR010000054">
    <property type="protein sequence ID" value="MFC3230977.1"/>
    <property type="molecule type" value="Genomic_DNA"/>
</dbReference>
<evidence type="ECO:0000256" key="1">
    <source>
        <dbReference type="SAM" id="SignalP"/>
    </source>
</evidence>
<proteinExistence type="predicted"/>
<keyword evidence="1" id="KW-0732">Signal</keyword>
<dbReference type="RefSeq" id="WP_379906446.1">
    <property type="nucleotide sequence ID" value="NZ_JBHRTR010000054.1"/>
</dbReference>
<gene>
    <name evidence="2" type="ORF">ACFOGJ_27270</name>
</gene>
<feature type="chain" id="PRO_5046555881" evidence="1">
    <location>
        <begin position="30"/>
        <end position="133"/>
    </location>
</feature>
<sequence>MSKSRMWRTALAVAAVAIAGPAVAPMAQADDTSVWANKFDEVGKPTGMKLLFDETGAIYVTDDGLEQCDSDRIMVRGVDRQGSVSNTFAYEYADAFVDAFLSDMNVVLLGRVDPSSKVCFAYGMQIMLSGSDG</sequence>
<organism evidence="2 3">
    <name type="scientific">Marinibaculum pumilum</name>
    <dbReference type="NCBI Taxonomy" id="1766165"/>
    <lineage>
        <taxon>Bacteria</taxon>
        <taxon>Pseudomonadati</taxon>
        <taxon>Pseudomonadota</taxon>
        <taxon>Alphaproteobacteria</taxon>
        <taxon>Rhodospirillales</taxon>
        <taxon>Rhodospirillaceae</taxon>
        <taxon>Marinibaculum</taxon>
    </lineage>
</organism>
<dbReference type="Proteomes" id="UP001595528">
    <property type="component" value="Unassembled WGS sequence"/>
</dbReference>
<evidence type="ECO:0000313" key="2">
    <source>
        <dbReference type="EMBL" id="MFC3230977.1"/>
    </source>
</evidence>
<feature type="signal peptide" evidence="1">
    <location>
        <begin position="1"/>
        <end position="29"/>
    </location>
</feature>